<sequence length="265" mass="30090">MNELKRYILALALTVPLRAIVTGLLFSSAQTSHAGQPPLRFAINEGWSMPMIHITDYQPEAGILFDITRSLVQHVGREAEYHVMPRLRIQAALENNEVDIYCYGSQAWYPDLSGDYLWSLPILYQRDWLVASAETAAGPYPEQFDNETVGTVLGYNYPALQHLFDSHRLNREDARTQKQALGKLIAGRYNYAVTNELILEWTNRSLPVGKKLKPVAMIAEQPAACLIRDNPDLPVSRILRTLLQMRMSGEIEQIIDHYTSQLAHQ</sequence>
<evidence type="ECO:0000256" key="1">
    <source>
        <dbReference type="ARBA" id="ARBA00010333"/>
    </source>
</evidence>
<accession>A0AA40P7B6</accession>
<dbReference type="AlphaFoldDB" id="A0AA40P7B6"/>
<protein>
    <recommendedName>
        <fullName evidence="4">Solute-binding protein family 3/N-terminal domain-containing protein</fullName>
    </recommendedName>
</protein>
<dbReference type="PANTHER" id="PTHR35936">
    <property type="entry name" value="MEMBRANE-BOUND LYTIC MUREIN TRANSGLYCOSYLASE F"/>
    <property type="match status" value="1"/>
</dbReference>
<evidence type="ECO:0000313" key="2">
    <source>
        <dbReference type="EMBL" id="KPZ05815.1"/>
    </source>
</evidence>
<dbReference type="PANTHER" id="PTHR35936:SF6">
    <property type="entry name" value="AMINO ACID ABC TRANSPORTER SUBSTRATE-BINDING PAAT FAMILY PROTEIN"/>
    <property type="match status" value="1"/>
</dbReference>
<name>A0AA40P7B6_9PSED</name>
<evidence type="ECO:0008006" key="4">
    <source>
        <dbReference type="Google" id="ProtNLM"/>
    </source>
</evidence>
<dbReference type="Proteomes" id="UP000050523">
    <property type="component" value="Unassembled WGS sequence"/>
</dbReference>
<dbReference type="RefSeq" id="WP_053479632.1">
    <property type="nucleotide sequence ID" value="NZ_JANAKH010000002.1"/>
</dbReference>
<dbReference type="SUPFAM" id="SSF53850">
    <property type="entry name" value="Periplasmic binding protein-like II"/>
    <property type="match status" value="1"/>
</dbReference>
<dbReference type="EMBL" id="LJRO01000079">
    <property type="protein sequence ID" value="KPZ05815.1"/>
    <property type="molecule type" value="Genomic_DNA"/>
</dbReference>
<reference evidence="2 3" key="1">
    <citation type="submission" date="2015-09" db="EMBL/GenBank/DDBJ databases">
        <title>Genome announcement of multiple Pseudomonas syringae strains.</title>
        <authorList>
            <person name="Thakur S."/>
            <person name="Wang P.W."/>
            <person name="Gong Y."/>
            <person name="Weir B.S."/>
            <person name="Guttman D.S."/>
        </authorList>
    </citation>
    <scope>NUCLEOTIDE SEQUENCE [LARGE SCALE GENOMIC DNA]</scope>
    <source>
        <strain evidence="2 3">ICMP9151</strain>
    </source>
</reference>
<gene>
    <name evidence="2" type="ORF">ALO43_01019</name>
</gene>
<organism evidence="2 3">
    <name type="scientific">Pseudomonas tremae</name>
    <dbReference type="NCBI Taxonomy" id="200454"/>
    <lineage>
        <taxon>Bacteria</taxon>
        <taxon>Pseudomonadati</taxon>
        <taxon>Pseudomonadota</taxon>
        <taxon>Gammaproteobacteria</taxon>
        <taxon>Pseudomonadales</taxon>
        <taxon>Pseudomonadaceae</taxon>
        <taxon>Pseudomonas</taxon>
    </lineage>
</organism>
<comment type="similarity">
    <text evidence="1">Belongs to the bacterial solute-binding protein 3 family.</text>
</comment>
<comment type="caution">
    <text evidence="2">The sequence shown here is derived from an EMBL/GenBank/DDBJ whole genome shotgun (WGS) entry which is preliminary data.</text>
</comment>
<proteinExistence type="inferred from homology"/>
<dbReference type="Gene3D" id="3.40.190.10">
    <property type="entry name" value="Periplasmic binding protein-like II"/>
    <property type="match status" value="2"/>
</dbReference>
<evidence type="ECO:0000313" key="3">
    <source>
        <dbReference type="Proteomes" id="UP000050523"/>
    </source>
</evidence>